<dbReference type="InterPro" id="IPR000595">
    <property type="entry name" value="cNMP-bd_dom"/>
</dbReference>
<dbReference type="GO" id="GO:0003700">
    <property type="term" value="F:DNA-binding transcription factor activity"/>
    <property type="evidence" value="ECO:0007669"/>
    <property type="project" value="TreeGrafter"/>
</dbReference>
<gene>
    <name evidence="6" type="ORF">METEAL_06520</name>
</gene>
<dbReference type="PROSITE" id="PS50042">
    <property type="entry name" value="CNMP_BINDING_3"/>
    <property type="match status" value="1"/>
</dbReference>
<dbReference type="SMART" id="SM00419">
    <property type="entry name" value="HTH_CRP"/>
    <property type="match status" value="1"/>
</dbReference>
<dbReference type="Gene3D" id="2.60.120.10">
    <property type="entry name" value="Jelly Rolls"/>
    <property type="match status" value="1"/>
</dbReference>
<evidence type="ECO:0000259" key="4">
    <source>
        <dbReference type="PROSITE" id="PS50042"/>
    </source>
</evidence>
<keyword evidence="1" id="KW-0805">Transcription regulation</keyword>
<proteinExistence type="predicted"/>
<dbReference type="Pfam" id="PF13545">
    <property type="entry name" value="HTH_Crp_2"/>
    <property type="match status" value="1"/>
</dbReference>
<dbReference type="SMART" id="SM00100">
    <property type="entry name" value="cNMP"/>
    <property type="match status" value="1"/>
</dbReference>
<dbReference type="SUPFAM" id="SSF46785">
    <property type="entry name" value="Winged helix' DNA-binding domain"/>
    <property type="match status" value="1"/>
</dbReference>
<evidence type="ECO:0000256" key="2">
    <source>
        <dbReference type="ARBA" id="ARBA00023125"/>
    </source>
</evidence>
<name>A0AA48H408_9BACT</name>
<evidence type="ECO:0000313" key="6">
    <source>
        <dbReference type="EMBL" id="BDU71478.1"/>
    </source>
</evidence>
<dbReference type="SUPFAM" id="SSF51206">
    <property type="entry name" value="cAMP-binding domain-like"/>
    <property type="match status" value="1"/>
</dbReference>
<dbReference type="InterPro" id="IPR012318">
    <property type="entry name" value="HTH_CRP"/>
</dbReference>
<keyword evidence="2" id="KW-0238">DNA-binding</keyword>
<dbReference type="CDD" id="cd00038">
    <property type="entry name" value="CAP_ED"/>
    <property type="match status" value="1"/>
</dbReference>
<sequence length="224" mass="24251">MGQAIVNLRRIDYLAGLPAAEAEELATVSELRRYPNGSPVFTQGEAMPGVFVVVQGALKVFRTDGRGKIQVIDILQPGTCVGEVQVFDGGVAASGAEAHGDTECWLVPAGALRIMASKNNAVAMCMIQHFAGKVRHLISLVETLSLHSVPERVGQLILEYQGRNPGRALVEFKETQEDLAQCIGASREAFSRALRLLADLGLIQSTFPVVRILDIQKLQRYARG</sequence>
<evidence type="ECO:0000256" key="3">
    <source>
        <dbReference type="ARBA" id="ARBA00023163"/>
    </source>
</evidence>
<evidence type="ECO:0000256" key="1">
    <source>
        <dbReference type="ARBA" id="ARBA00023015"/>
    </source>
</evidence>
<dbReference type="PANTHER" id="PTHR24567">
    <property type="entry name" value="CRP FAMILY TRANSCRIPTIONAL REGULATORY PROTEIN"/>
    <property type="match status" value="1"/>
</dbReference>
<dbReference type="Proteomes" id="UP001238179">
    <property type="component" value="Chromosome"/>
</dbReference>
<protein>
    <submittedName>
        <fullName evidence="6">Crp/Fnr family transcriptional regulator</fullName>
    </submittedName>
</protein>
<keyword evidence="7" id="KW-1185">Reference proteome</keyword>
<dbReference type="KEGG" id="msil:METEAL_06520"/>
<keyword evidence="3" id="KW-0804">Transcription</keyword>
<dbReference type="Pfam" id="PF00027">
    <property type="entry name" value="cNMP_binding"/>
    <property type="match status" value="1"/>
</dbReference>
<accession>A0AA48H408</accession>
<reference evidence="7" key="1">
    <citation type="journal article" date="2023" name="Int. J. Syst. Evol. Microbiol.">
        <title>Mesoterricola silvestris gen. nov., sp. nov., Mesoterricola sediminis sp. nov., Geothrix oryzae sp. nov., Geothrix edaphica sp. nov., Geothrix rubra sp. nov., and Geothrix limicola sp. nov., six novel members of Acidobacteriota isolated from soils.</title>
        <authorList>
            <person name="Itoh H."/>
            <person name="Sugisawa Y."/>
            <person name="Mise K."/>
            <person name="Xu Z."/>
            <person name="Kuniyasu M."/>
            <person name="Ushijima N."/>
            <person name="Kawano K."/>
            <person name="Kobayashi E."/>
            <person name="Shiratori Y."/>
            <person name="Masuda Y."/>
            <person name="Senoo K."/>
        </authorList>
    </citation>
    <scope>NUCLEOTIDE SEQUENCE [LARGE SCALE GENOMIC DNA]</scope>
    <source>
        <strain evidence="7">W79</strain>
    </source>
</reference>
<evidence type="ECO:0000259" key="5">
    <source>
        <dbReference type="PROSITE" id="PS51063"/>
    </source>
</evidence>
<dbReference type="GO" id="GO:0003677">
    <property type="term" value="F:DNA binding"/>
    <property type="evidence" value="ECO:0007669"/>
    <property type="project" value="UniProtKB-KW"/>
</dbReference>
<evidence type="ECO:0000313" key="7">
    <source>
        <dbReference type="Proteomes" id="UP001238179"/>
    </source>
</evidence>
<dbReference type="GO" id="GO:0005829">
    <property type="term" value="C:cytosol"/>
    <property type="evidence" value="ECO:0007669"/>
    <property type="project" value="TreeGrafter"/>
</dbReference>
<dbReference type="PANTHER" id="PTHR24567:SF74">
    <property type="entry name" value="HTH-TYPE TRANSCRIPTIONAL REGULATOR ARCR"/>
    <property type="match status" value="1"/>
</dbReference>
<feature type="domain" description="HTH crp-type" evidence="5">
    <location>
        <begin position="147"/>
        <end position="216"/>
    </location>
</feature>
<feature type="domain" description="Cyclic nucleotide-binding" evidence="4">
    <location>
        <begin position="13"/>
        <end position="133"/>
    </location>
</feature>
<dbReference type="InterPro" id="IPR050397">
    <property type="entry name" value="Env_Response_Regulators"/>
</dbReference>
<dbReference type="InterPro" id="IPR036390">
    <property type="entry name" value="WH_DNA-bd_sf"/>
</dbReference>
<dbReference type="EMBL" id="AP027080">
    <property type="protein sequence ID" value="BDU71478.1"/>
    <property type="molecule type" value="Genomic_DNA"/>
</dbReference>
<organism evidence="6 7">
    <name type="scientific">Mesoterricola silvestris</name>
    <dbReference type="NCBI Taxonomy" id="2927979"/>
    <lineage>
        <taxon>Bacteria</taxon>
        <taxon>Pseudomonadati</taxon>
        <taxon>Acidobacteriota</taxon>
        <taxon>Holophagae</taxon>
        <taxon>Holophagales</taxon>
        <taxon>Holophagaceae</taxon>
        <taxon>Mesoterricola</taxon>
    </lineage>
</organism>
<dbReference type="InterPro" id="IPR014710">
    <property type="entry name" value="RmlC-like_jellyroll"/>
</dbReference>
<dbReference type="InterPro" id="IPR018490">
    <property type="entry name" value="cNMP-bd_dom_sf"/>
</dbReference>
<dbReference type="AlphaFoldDB" id="A0AA48H408"/>
<dbReference type="PROSITE" id="PS51063">
    <property type="entry name" value="HTH_CRP_2"/>
    <property type="match status" value="1"/>
</dbReference>